<evidence type="ECO:0000256" key="10">
    <source>
        <dbReference type="ARBA" id="ARBA00022850"/>
    </source>
</evidence>
<sequence>MPTLEGLNECLHNTSHQTQSEEETSCLCKSPNSIMKVLVVLALFSVCNANILWQEPKNNMDLVKDAFWDYVAKATLTAEDSLQQIRQSELGQEVNAKISQSADTVNHYVVALRAQAAPLTQDFMTQFTQEAEQLKARLEKDLTAVSTNMQPYAEEIVAHLQRRVEELKKEVAPYAESMDAEALKAAVLQRSQELKAQLDKSASELQAQMVPYTEEMKQKMEQSLEEFQRSMIPLTQSFETQLTQKIQEIQQNLVQRGEELRARLDATAQDLQAQLTSLWESFKKTQ</sequence>
<keyword evidence="14" id="KW-0753">Steroid metabolism</keyword>
<accession>A0A6A5F020</accession>
<evidence type="ECO:0000313" key="19">
    <source>
        <dbReference type="EMBL" id="KAF1381873.1"/>
    </source>
</evidence>
<dbReference type="AlphaFoldDB" id="A0A6A5F020"/>
<dbReference type="GO" id="GO:0033700">
    <property type="term" value="P:phospholipid efflux"/>
    <property type="evidence" value="ECO:0007669"/>
    <property type="project" value="TreeGrafter"/>
</dbReference>
<reference evidence="19 20" key="1">
    <citation type="submission" date="2019-06" db="EMBL/GenBank/DDBJ databases">
        <title>A chromosome-scale genome assembly of the European perch, Perca fluviatilis.</title>
        <authorList>
            <person name="Roques C."/>
            <person name="Zahm M."/>
            <person name="Cabau C."/>
            <person name="Klopp C."/>
            <person name="Bouchez O."/>
            <person name="Donnadieu C."/>
            <person name="Kuhl H."/>
            <person name="Gislard M."/>
            <person name="Guendouz S."/>
            <person name="Journot L."/>
            <person name="Haffray P."/>
            <person name="Bestin A."/>
            <person name="Morvezen R."/>
            <person name="Feron R."/>
            <person name="Wen M."/>
            <person name="Jouanno E."/>
            <person name="Herpin A."/>
            <person name="Schartl M."/>
            <person name="Postlethwait J."/>
            <person name="Schaerlinger B."/>
            <person name="Chardard D."/>
            <person name="Lecocq T."/>
            <person name="Poncet C."/>
            <person name="Jaffrelo L."/>
            <person name="Lampietro C."/>
            <person name="Guiguen Y."/>
        </authorList>
    </citation>
    <scope>NUCLEOTIDE SEQUENCE [LARGE SCALE GENOMIC DNA]</scope>
    <source>
        <tissue evidence="19">Blood</tissue>
    </source>
</reference>
<dbReference type="GO" id="GO:0034362">
    <property type="term" value="C:low-density lipoprotein particle"/>
    <property type="evidence" value="ECO:0007669"/>
    <property type="project" value="TreeGrafter"/>
</dbReference>
<name>A0A6A5F020_PERFL</name>
<evidence type="ECO:0000256" key="17">
    <source>
        <dbReference type="ARBA" id="ARBA00041197"/>
    </source>
</evidence>
<organism evidence="19 20">
    <name type="scientific">Perca fluviatilis</name>
    <name type="common">European perch</name>
    <dbReference type="NCBI Taxonomy" id="8168"/>
    <lineage>
        <taxon>Eukaryota</taxon>
        <taxon>Metazoa</taxon>
        <taxon>Chordata</taxon>
        <taxon>Craniata</taxon>
        <taxon>Vertebrata</taxon>
        <taxon>Euteleostomi</taxon>
        <taxon>Actinopterygii</taxon>
        <taxon>Neopterygii</taxon>
        <taxon>Teleostei</taxon>
        <taxon>Neoteleostei</taxon>
        <taxon>Acanthomorphata</taxon>
        <taxon>Eupercaria</taxon>
        <taxon>Perciformes</taxon>
        <taxon>Percoidei</taxon>
        <taxon>Percidae</taxon>
        <taxon>Percinae</taxon>
        <taxon>Perca</taxon>
    </lineage>
</organism>
<keyword evidence="6" id="KW-0964">Secreted</keyword>
<evidence type="ECO:0000256" key="2">
    <source>
        <dbReference type="ARBA" id="ARBA00008788"/>
    </source>
</evidence>
<keyword evidence="13" id="KW-1207">Sterol metabolism</keyword>
<evidence type="ECO:0000256" key="5">
    <source>
        <dbReference type="ARBA" id="ARBA00022513"/>
    </source>
</evidence>
<evidence type="ECO:0000256" key="15">
    <source>
        <dbReference type="ARBA" id="ARBA00037506"/>
    </source>
</evidence>
<evidence type="ECO:0000256" key="3">
    <source>
        <dbReference type="ARBA" id="ARBA00011738"/>
    </source>
</evidence>
<comment type="subcellular location">
    <subcellularLocation>
        <location evidence="1">Secreted</location>
    </subcellularLocation>
</comment>
<dbReference type="GO" id="GO:0034361">
    <property type="term" value="C:very-low-density lipoprotein particle"/>
    <property type="evidence" value="ECO:0007669"/>
    <property type="project" value="TreeGrafter"/>
</dbReference>
<evidence type="ECO:0000256" key="6">
    <source>
        <dbReference type="ARBA" id="ARBA00022525"/>
    </source>
</evidence>
<keyword evidence="20" id="KW-1185">Reference proteome</keyword>
<dbReference type="GO" id="GO:1903561">
    <property type="term" value="C:extracellular vesicle"/>
    <property type="evidence" value="ECO:0007669"/>
    <property type="project" value="TreeGrafter"/>
</dbReference>
<dbReference type="Gene3D" id="1.20.5.20">
    <property type="match status" value="1"/>
</dbReference>
<proteinExistence type="inferred from homology"/>
<dbReference type="FunFam" id="1.20.120.20:FF:000007">
    <property type="entry name" value="Apolipoprotein A-IV a"/>
    <property type="match status" value="1"/>
</dbReference>
<evidence type="ECO:0000256" key="13">
    <source>
        <dbReference type="ARBA" id="ARBA00023166"/>
    </source>
</evidence>
<evidence type="ECO:0000256" key="4">
    <source>
        <dbReference type="ARBA" id="ARBA00022448"/>
    </source>
</evidence>
<evidence type="ECO:0000256" key="11">
    <source>
        <dbReference type="ARBA" id="ARBA00023055"/>
    </source>
</evidence>
<dbReference type="SUPFAM" id="SSF58113">
    <property type="entry name" value="Apolipoprotein A-I"/>
    <property type="match status" value="1"/>
</dbReference>
<dbReference type="Pfam" id="PF01442">
    <property type="entry name" value="Apolipoprotein"/>
    <property type="match status" value="1"/>
</dbReference>
<evidence type="ECO:0000256" key="1">
    <source>
        <dbReference type="ARBA" id="ARBA00004613"/>
    </source>
</evidence>
<keyword evidence="8" id="KW-0732">Signal</keyword>
<dbReference type="GO" id="GO:0008203">
    <property type="term" value="P:cholesterol metabolic process"/>
    <property type="evidence" value="ECO:0007669"/>
    <property type="project" value="UniProtKB-KW"/>
</dbReference>
<keyword evidence="12" id="KW-0443">Lipid metabolism</keyword>
<evidence type="ECO:0000256" key="18">
    <source>
        <dbReference type="ARBA" id="ARBA00042591"/>
    </source>
</evidence>
<evidence type="ECO:0000256" key="12">
    <source>
        <dbReference type="ARBA" id="ARBA00023098"/>
    </source>
</evidence>
<dbReference type="Gene3D" id="1.20.120.20">
    <property type="entry name" value="Apolipoprotein"/>
    <property type="match status" value="1"/>
</dbReference>
<dbReference type="GO" id="GO:0033344">
    <property type="term" value="P:cholesterol efflux"/>
    <property type="evidence" value="ECO:0007669"/>
    <property type="project" value="TreeGrafter"/>
</dbReference>
<comment type="subunit">
    <text evidence="3">Homodimer.</text>
</comment>
<gene>
    <name evidence="19" type="ORF">PFLUV_G00158520</name>
</gene>
<dbReference type="GO" id="GO:0042627">
    <property type="term" value="C:chylomicron"/>
    <property type="evidence" value="ECO:0007669"/>
    <property type="project" value="UniProtKB-KW"/>
</dbReference>
<dbReference type="PANTHER" id="PTHR18976:SF1">
    <property type="entry name" value="APOLIPOPROTEIN A-IV"/>
    <property type="match status" value="1"/>
</dbReference>
<dbReference type="Gene3D" id="6.10.250.2890">
    <property type="match status" value="1"/>
</dbReference>
<dbReference type="PANTHER" id="PTHR18976">
    <property type="entry name" value="APOLIPOPROTEIN"/>
    <property type="match status" value="1"/>
</dbReference>
<dbReference type="GO" id="GO:0034364">
    <property type="term" value="C:high-density lipoprotein particle"/>
    <property type="evidence" value="ECO:0007669"/>
    <property type="project" value="UniProtKB-KW"/>
</dbReference>
<dbReference type="InterPro" id="IPR000074">
    <property type="entry name" value="ApoA_E"/>
</dbReference>
<evidence type="ECO:0000256" key="9">
    <source>
        <dbReference type="ARBA" id="ARBA00022737"/>
    </source>
</evidence>
<dbReference type="GO" id="GO:0120020">
    <property type="term" value="F:cholesterol transfer activity"/>
    <property type="evidence" value="ECO:0007669"/>
    <property type="project" value="TreeGrafter"/>
</dbReference>
<comment type="function">
    <text evidence="15">Participates in the reverse transport of cholesterol from tissues to the liver for excretion by promoting cholesterol efflux from tissues and by acting as a cofactor for the lecithin cholesterol acyltransferase (LCAT).</text>
</comment>
<keyword evidence="7" id="KW-0153">Cholesterol metabolism</keyword>
<dbReference type="InterPro" id="IPR050163">
    <property type="entry name" value="Apolipoprotein_A1/A4/E"/>
</dbReference>
<evidence type="ECO:0000256" key="8">
    <source>
        <dbReference type="ARBA" id="ARBA00022729"/>
    </source>
</evidence>
<dbReference type="Proteomes" id="UP000465112">
    <property type="component" value="Chromosome 13"/>
</dbReference>
<comment type="function">
    <text evidence="16">May have a role in chylomicrons and VLDL secretion and catabolism. Required for efficient activation of lipoprotein lipase by ApoC-II; potent activator of LCAT. Apoa-IV is a major component of HDL and chylomicrons.</text>
</comment>
<dbReference type="EMBL" id="VHII01000013">
    <property type="protein sequence ID" value="KAF1381873.1"/>
    <property type="molecule type" value="Genomic_DNA"/>
</dbReference>
<comment type="caution">
    <text evidence="19">The sequence shown here is derived from an EMBL/GenBank/DDBJ whole genome shotgun (WGS) entry which is preliminary data.</text>
</comment>
<comment type="similarity">
    <text evidence="2">Belongs to the apolipoprotein A1/A4/E family.</text>
</comment>
<dbReference type="GO" id="GO:0042157">
    <property type="term" value="P:lipoprotein metabolic process"/>
    <property type="evidence" value="ECO:0007669"/>
    <property type="project" value="InterPro"/>
</dbReference>
<keyword evidence="9" id="KW-0677">Repeat</keyword>
<dbReference type="GO" id="GO:0060228">
    <property type="term" value="F:phosphatidylcholine-sterol O-acyltransferase activator activity"/>
    <property type="evidence" value="ECO:0007669"/>
    <property type="project" value="TreeGrafter"/>
</dbReference>
<keyword evidence="5" id="KW-0162">Chylomicron</keyword>
<evidence type="ECO:0000256" key="14">
    <source>
        <dbReference type="ARBA" id="ARBA00023221"/>
    </source>
</evidence>
<evidence type="ECO:0000256" key="7">
    <source>
        <dbReference type="ARBA" id="ARBA00022548"/>
    </source>
</evidence>
<keyword evidence="10" id="KW-0345">HDL</keyword>
<keyword evidence="11" id="KW-0445">Lipid transport</keyword>
<protein>
    <recommendedName>
        <fullName evidence="17">Apolipoprotein A-IV</fullName>
    </recommendedName>
    <alternativeName>
        <fullName evidence="18">Apolipoprotein A4</fullName>
    </alternativeName>
</protein>
<evidence type="ECO:0000313" key="20">
    <source>
        <dbReference type="Proteomes" id="UP000465112"/>
    </source>
</evidence>
<keyword evidence="4" id="KW-0813">Transport</keyword>
<dbReference type="GO" id="GO:0005543">
    <property type="term" value="F:phospholipid binding"/>
    <property type="evidence" value="ECO:0007669"/>
    <property type="project" value="TreeGrafter"/>
</dbReference>
<evidence type="ECO:0000256" key="16">
    <source>
        <dbReference type="ARBA" id="ARBA00037735"/>
    </source>
</evidence>
<dbReference type="GO" id="GO:0055090">
    <property type="term" value="P:acylglycerol homeostasis"/>
    <property type="evidence" value="ECO:0007669"/>
    <property type="project" value="TreeGrafter"/>
</dbReference>